<dbReference type="Pfam" id="PF00037">
    <property type="entry name" value="Fer4"/>
    <property type="match status" value="1"/>
</dbReference>
<dbReference type="GO" id="GO:0016491">
    <property type="term" value="F:oxidoreductase activity"/>
    <property type="evidence" value="ECO:0007669"/>
    <property type="project" value="InterPro"/>
</dbReference>
<dbReference type="InterPro" id="IPR017896">
    <property type="entry name" value="4Fe4S_Fe-S-bd"/>
</dbReference>
<dbReference type="PROSITE" id="PS00198">
    <property type="entry name" value="4FE4S_FER_1"/>
    <property type="match status" value="1"/>
</dbReference>
<accession>A6TQZ7</accession>
<evidence type="ECO:0000313" key="6">
    <source>
        <dbReference type="Proteomes" id="UP000001572"/>
    </source>
</evidence>
<dbReference type="AlphaFoldDB" id="A6TQZ7"/>
<dbReference type="RefSeq" id="WP_012063590.1">
    <property type="nucleotide sequence ID" value="NC_009633.1"/>
</dbReference>
<gene>
    <name evidence="5" type="ordered locus">Amet_2461</name>
</gene>
<dbReference type="CDD" id="cd19100">
    <property type="entry name" value="AKR_unchar"/>
    <property type="match status" value="1"/>
</dbReference>
<evidence type="ECO:0000256" key="2">
    <source>
        <dbReference type="ARBA" id="ARBA00023004"/>
    </source>
</evidence>
<feature type="domain" description="4Fe-4S ferredoxin-type" evidence="4">
    <location>
        <begin position="260"/>
        <end position="288"/>
    </location>
</feature>
<dbReference type="InterPro" id="IPR053135">
    <property type="entry name" value="AKR2_Oxidoreductase"/>
</dbReference>
<dbReference type="Gene3D" id="3.30.70.20">
    <property type="match status" value="1"/>
</dbReference>
<dbReference type="PRINTS" id="PR00069">
    <property type="entry name" value="ALDKETRDTASE"/>
</dbReference>
<feature type="domain" description="4Fe-4S ferredoxin-type" evidence="4">
    <location>
        <begin position="289"/>
        <end position="316"/>
    </location>
</feature>
<dbReference type="InterPro" id="IPR020471">
    <property type="entry name" value="AKR"/>
</dbReference>
<dbReference type="OrthoDB" id="9804790at2"/>
<dbReference type="SUPFAM" id="SSF54862">
    <property type="entry name" value="4Fe-4S ferredoxins"/>
    <property type="match status" value="1"/>
</dbReference>
<evidence type="ECO:0000259" key="4">
    <source>
        <dbReference type="PROSITE" id="PS51379"/>
    </source>
</evidence>
<dbReference type="Proteomes" id="UP000001572">
    <property type="component" value="Chromosome"/>
</dbReference>
<dbReference type="GO" id="GO:0051536">
    <property type="term" value="F:iron-sulfur cluster binding"/>
    <property type="evidence" value="ECO:0007669"/>
    <property type="project" value="UniProtKB-KW"/>
</dbReference>
<dbReference type="SUPFAM" id="SSF51430">
    <property type="entry name" value="NAD(P)-linked oxidoreductase"/>
    <property type="match status" value="1"/>
</dbReference>
<name>A6TQZ7_ALKMQ</name>
<dbReference type="HOGENOM" id="CLU_023205_3_1_9"/>
<evidence type="ECO:0000313" key="5">
    <source>
        <dbReference type="EMBL" id="ABR48615.1"/>
    </source>
</evidence>
<reference evidence="6" key="1">
    <citation type="journal article" date="2016" name="Genome Announc.">
        <title>Complete genome sequence of Alkaliphilus metalliredigens strain QYMF, an alkaliphilic and metal-reducing bacterium isolated from borax-contaminated leachate ponds.</title>
        <authorList>
            <person name="Hwang C."/>
            <person name="Copeland A."/>
            <person name="Lucas S."/>
            <person name="Lapidus A."/>
            <person name="Barry K."/>
            <person name="Detter J.C."/>
            <person name="Glavina Del Rio T."/>
            <person name="Hammon N."/>
            <person name="Israni S."/>
            <person name="Dalin E."/>
            <person name="Tice H."/>
            <person name="Pitluck S."/>
            <person name="Chertkov O."/>
            <person name="Brettin T."/>
            <person name="Bruce D."/>
            <person name="Han C."/>
            <person name="Schmutz J."/>
            <person name="Larimer F."/>
            <person name="Land M.L."/>
            <person name="Hauser L."/>
            <person name="Kyrpides N."/>
            <person name="Mikhailova N."/>
            <person name="Ye Q."/>
            <person name="Zhou J."/>
            <person name="Richardson P."/>
            <person name="Fields M.W."/>
        </authorList>
    </citation>
    <scope>NUCLEOTIDE SEQUENCE [LARGE SCALE GENOMIC DNA]</scope>
    <source>
        <strain evidence="6">QYMF</strain>
    </source>
</reference>
<dbReference type="Pfam" id="PF00248">
    <property type="entry name" value="Aldo_ket_red"/>
    <property type="match status" value="1"/>
</dbReference>
<evidence type="ECO:0000256" key="1">
    <source>
        <dbReference type="ARBA" id="ARBA00022723"/>
    </source>
</evidence>
<organism evidence="5 6">
    <name type="scientific">Alkaliphilus metalliredigens (strain QYMF)</name>
    <dbReference type="NCBI Taxonomy" id="293826"/>
    <lineage>
        <taxon>Bacteria</taxon>
        <taxon>Bacillati</taxon>
        <taxon>Bacillota</taxon>
        <taxon>Clostridia</taxon>
        <taxon>Peptostreptococcales</taxon>
        <taxon>Natronincolaceae</taxon>
        <taxon>Alkaliphilus</taxon>
    </lineage>
</organism>
<evidence type="ECO:0000256" key="3">
    <source>
        <dbReference type="ARBA" id="ARBA00023014"/>
    </source>
</evidence>
<dbReference type="InterPro" id="IPR023210">
    <property type="entry name" value="NADP_OxRdtase_dom"/>
</dbReference>
<sequence>MEMRELGETQLKVSRLCFGSLTMGPLQANLTPKDGGNLLLHGFERGINFIDTAELYESYAHIKEALKAFDRKKIVLSTKSYAYSKETAEASLNKALKELGTDYIDVFMLHEQESEHTLRGHEEALKYFFKMKDKGLIRAVGISTHTIAAVKSSLHIKEIEVLHPIVNLNGLGIQDGTIEEMLTYLEQARQLGKGIYAMKPLGGGNLLKNFEECFDFVLNIPYLDSIAVGMQSIEEIDMNCLVFNHKPVDKDLLTKVMNKKRQLRIAHWCEACGKCVEACGHGALRIEKDQVVVDHRKCVLCGYCSKYCPQFCIKVV</sequence>
<dbReference type="eggNOG" id="COG1145">
    <property type="taxonomic scope" value="Bacteria"/>
</dbReference>
<dbReference type="eggNOG" id="COG0667">
    <property type="taxonomic scope" value="Bacteria"/>
</dbReference>
<dbReference type="Gene3D" id="3.20.20.100">
    <property type="entry name" value="NADP-dependent oxidoreductase domain"/>
    <property type="match status" value="1"/>
</dbReference>
<dbReference type="PANTHER" id="PTHR43312">
    <property type="entry name" value="D-THREO-ALDOSE 1-DEHYDROGENASE"/>
    <property type="match status" value="1"/>
</dbReference>
<dbReference type="GO" id="GO:0046872">
    <property type="term" value="F:metal ion binding"/>
    <property type="evidence" value="ECO:0007669"/>
    <property type="project" value="UniProtKB-KW"/>
</dbReference>
<dbReference type="STRING" id="293826.Amet_2461"/>
<dbReference type="InterPro" id="IPR017900">
    <property type="entry name" value="4Fe4S_Fe_S_CS"/>
</dbReference>
<dbReference type="PROSITE" id="PS51379">
    <property type="entry name" value="4FE4S_FER_2"/>
    <property type="match status" value="2"/>
</dbReference>
<dbReference type="KEGG" id="amt:Amet_2461"/>
<keyword evidence="3" id="KW-0411">Iron-sulfur</keyword>
<keyword evidence="2" id="KW-0408">Iron</keyword>
<keyword evidence="6" id="KW-1185">Reference proteome</keyword>
<proteinExistence type="predicted"/>
<dbReference type="InterPro" id="IPR036812">
    <property type="entry name" value="NAD(P)_OxRdtase_dom_sf"/>
</dbReference>
<protein>
    <submittedName>
        <fullName evidence="5">Aldo/keto reductase</fullName>
    </submittedName>
</protein>
<dbReference type="PANTHER" id="PTHR43312:SF1">
    <property type="entry name" value="NADP-DEPENDENT OXIDOREDUCTASE DOMAIN-CONTAINING PROTEIN"/>
    <property type="match status" value="1"/>
</dbReference>
<dbReference type="EMBL" id="CP000724">
    <property type="protein sequence ID" value="ABR48615.1"/>
    <property type="molecule type" value="Genomic_DNA"/>
</dbReference>
<keyword evidence="1" id="KW-0479">Metal-binding</keyword>